<dbReference type="EMBL" id="LGPB01000138">
    <property type="protein sequence ID" value="KRG09640.1"/>
    <property type="molecule type" value="Genomic_DNA"/>
</dbReference>
<name>A0A0Q9Y1D2_9BACI</name>
<dbReference type="Pfam" id="PF17340">
    <property type="entry name" value="DUF5370"/>
    <property type="match status" value="1"/>
</dbReference>
<organism evidence="1 2">
    <name type="scientific">Lederbergia galactosidilytica</name>
    <dbReference type="NCBI Taxonomy" id="217031"/>
    <lineage>
        <taxon>Bacteria</taxon>
        <taxon>Bacillati</taxon>
        <taxon>Bacillota</taxon>
        <taxon>Bacilli</taxon>
        <taxon>Bacillales</taxon>
        <taxon>Bacillaceae</taxon>
        <taxon>Lederbergia</taxon>
    </lineage>
</organism>
<dbReference type="Proteomes" id="UP000053881">
    <property type="component" value="Unassembled WGS sequence"/>
</dbReference>
<dbReference type="AlphaFoldDB" id="A0A0Q9Y1D2"/>
<comment type="caution">
    <text evidence="1">The sequence shown here is derived from an EMBL/GenBank/DDBJ whole genome shotgun (WGS) entry which is preliminary data.</text>
</comment>
<dbReference type="PATRIC" id="fig|217031.4.peg.7674"/>
<accession>A0A0Q9Y1D2</accession>
<proteinExistence type="predicted"/>
<dbReference type="InterPro" id="IPR035314">
    <property type="entry name" value="DUF5370"/>
</dbReference>
<evidence type="ECO:0000313" key="1">
    <source>
        <dbReference type="EMBL" id="KRG09640.1"/>
    </source>
</evidence>
<protein>
    <submittedName>
        <fullName evidence="1">Uncharacterized protein</fullName>
    </submittedName>
</protein>
<gene>
    <name evidence="1" type="ORF">ACA29_22585</name>
</gene>
<evidence type="ECO:0000313" key="2">
    <source>
        <dbReference type="Proteomes" id="UP000053881"/>
    </source>
</evidence>
<sequence>MGAIERGGYIFEPEHSVIAQNGAIHVAIHVYKDGEFVEEINFSFSGKYPELDQIEKLVEEYCEEKGL</sequence>
<reference evidence="1 2" key="1">
    <citation type="submission" date="2015-06" db="EMBL/GenBank/DDBJ databases">
        <title>Genome sequencing project of Bacillus galactosidilyticus PL133.</title>
        <authorList>
            <person name="Gaiero J."/>
            <person name="Nicol R."/>
            <person name="Habash M."/>
        </authorList>
    </citation>
    <scope>NUCLEOTIDE SEQUENCE [LARGE SCALE GENOMIC DNA]</scope>
    <source>
        <strain evidence="1 2">PL133</strain>
    </source>
</reference>